<dbReference type="STRING" id="1424294.Gferi_11565"/>
<keyword evidence="5" id="KW-0378">Hydrolase</keyword>
<organism evidence="11 12">
    <name type="scientific">Geosporobacter ferrireducens</name>
    <dbReference type="NCBI Taxonomy" id="1424294"/>
    <lineage>
        <taxon>Bacteria</taxon>
        <taxon>Bacillati</taxon>
        <taxon>Bacillota</taxon>
        <taxon>Clostridia</taxon>
        <taxon>Peptostreptococcales</taxon>
        <taxon>Thermotaleaceae</taxon>
        <taxon>Geosporobacter</taxon>
    </lineage>
</organism>
<evidence type="ECO:0000256" key="4">
    <source>
        <dbReference type="ARBA" id="ARBA00022729"/>
    </source>
</evidence>
<dbReference type="RefSeq" id="WP_069976620.1">
    <property type="nucleotide sequence ID" value="NZ_CP017269.1"/>
</dbReference>
<dbReference type="GO" id="GO:0009847">
    <property type="term" value="P:spore germination"/>
    <property type="evidence" value="ECO:0007669"/>
    <property type="project" value="UniProtKB-UniRule"/>
</dbReference>
<keyword evidence="4" id="KW-0732">Signal</keyword>
<accession>A0A1D8GGZ5</accession>
<dbReference type="Pfam" id="PF01471">
    <property type="entry name" value="PG_binding_1"/>
    <property type="match status" value="1"/>
</dbReference>
<feature type="domain" description="Peptidoglycan binding-like" evidence="9">
    <location>
        <begin position="40"/>
        <end position="96"/>
    </location>
</feature>
<evidence type="ECO:0000313" key="11">
    <source>
        <dbReference type="EMBL" id="AOT70175.1"/>
    </source>
</evidence>
<sequence>MRKIALAATAIMLAACIGSLIYLDSYFNVAAAQTMYWGSTGAEVRKLQQTLKDWGYYKGPVDGVFGGGTFEAVKSFQRKHGLTADGVVGSATRKALGFPVEAKAAPKDYQSSSNVISRDQETTLLARAITGEARGEPYIGQVAIGAVVLNRTRHPSFPNTIAGVIYQPAAFTAVADGQMNMEPTETSFKAARDALNGWDPTGGCLYYWNPATATSKWIWSRTVEKKIGKHWFGN</sequence>
<dbReference type="SUPFAM" id="SSF47090">
    <property type="entry name" value="PGBD-like"/>
    <property type="match status" value="1"/>
</dbReference>
<dbReference type="AlphaFoldDB" id="A0A1D8GGZ5"/>
<evidence type="ECO:0000256" key="6">
    <source>
        <dbReference type="ARBA" id="ARBA00022969"/>
    </source>
</evidence>
<evidence type="ECO:0000256" key="2">
    <source>
        <dbReference type="ARBA" id="ARBA00018364"/>
    </source>
</evidence>
<dbReference type="GO" id="GO:0030435">
    <property type="term" value="P:sporulation resulting in formation of a cellular spore"/>
    <property type="evidence" value="ECO:0007669"/>
    <property type="project" value="UniProtKB-KW"/>
</dbReference>
<dbReference type="InterPro" id="IPR036365">
    <property type="entry name" value="PGBD-like_sf"/>
</dbReference>
<dbReference type="GO" id="GO:0016787">
    <property type="term" value="F:hydrolase activity"/>
    <property type="evidence" value="ECO:0007669"/>
    <property type="project" value="UniProtKB-KW"/>
</dbReference>
<dbReference type="EMBL" id="CP017269">
    <property type="protein sequence ID" value="AOT70175.1"/>
    <property type="molecule type" value="Genomic_DNA"/>
</dbReference>
<dbReference type="InterPro" id="IPR042047">
    <property type="entry name" value="SleB_dom1"/>
</dbReference>
<evidence type="ECO:0000313" key="12">
    <source>
        <dbReference type="Proteomes" id="UP000095743"/>
    </source>
</evidence>
<keyword evidence="7" id="KW-0961">Cell wall biogenesis/degradation</keyword>
<evidence type="ECO:0000256" key="5">
    <source>
        <dbReference type="ARBA" id="ARBA00022801"/>
    </source>
</evidence>
<dbReference type="NCBIfam" id="TIGR02869">
    <property type="entry name" value="spore_SleB"/>
    <property type="match status" value="1"/>
</dbReference>
<protein>
    <recommendedName>
        <fullName evidence="2 8">Spore cortex-lytic enzyme</fullName>
    </recommendedName>
</protein>
<dbReference type="InterPro" id="IPR011105">
    <property type="entry name" value="Cell_wall_hydrolase_SleB"/>
</dbReference>
<dbReference type="GO" id="GO:0071555">
    <property type="term" value="P:cell wall organization"/>
    <property type="evidence" value="ECO:0007669"/>
    <property type="project" value="UniProtKB-KW"/>
</dbReference>
<dbReference type="Gene3D" id="6.20.240.60">
    <property type="match status" value="1"/>
</dbReference>
<keyword evidence="6" id="KW-0749">Sporulation</keyword>
<comment type="similarity">
    <text evidence="1">Belongs to the SleB family.</text>
</comment>
<keyword evidence="12" id="KW-1185">Reference proteome</keyword>
<evidence type="ECO:0000259" key="10">
    <source>
        <dbReference type="Pfam" id="PF07486"/>
    </source>
</evidence>
<gene>
    <name evidence="11" type="ORF">Gferi_11565</name>
</gene>
<evidence type="ECO:0000259" key="9">
    <source>
        <dbReference type="Pfam" id="PF01471"/>
    </source>
</evidence>
<dbReference type="Gene3D" id="1.10.10.2520">
    <property type="entry name" value="Cell wall hydrolase SleB, domain 1"/>
    <property type="match status" value="1"/>
</dbReference>
<name>A0A1D8GGZ5_9FIRM</name>
<evidence type="ECO:0000256" key="3">
    <source>
        <dbReference type="ARBA" id="ARBA00022544"/>
    </source>
</evidence>
<dbReference type="KEGG" id="gfe:Gferi_11565"/>
<dbReference type="InterPro" id="IPR014224">
    <property type="entry name" value="Spore_cortex_SleB"/>
</dbReference>
<dbReference type="OrthoDB" id="9785345at2"/>
<evidence type="ECO:0000256" key="7">
    <source>
        <dbReference type="ARBA" id="ARBA00023316"/>
    </source>
</evidence>
<evidence type="ECO:0000256" key="1">
    <source>
        <dbReference type="ARBA" id="ARBA00007010"/>
    </source>
</evidence>
<proteinExistence type="inferred from homology"/>
<feature type="domain" description="Cell wall hydrolase SleB" evidence="10">
    <location>
        <begin position="135"/>
        <end position="232"/>
    </location>
</feature>
<dbReference type="InterPro" id="IPR002477">
    <property type="entry name" value="Peptidoglycan-bd-like"/>
</dbReference>
<dbReference type="Gene3D" id="1.10.101.10">
    <property type="entry name" value="PGBD-like superfamily/PGBD"/>
    <property type="match status" value="1"/>
</dbReference>
<dbReference type="Pfam" id="PF07486">
    <property type="entry name" value="Hydrolase_2"/>
    <property type="match status" value="1"/>
</dbReference>
<dbReference type="Proteomes" id="UP000095743">
    <property type="component" value="Chromosome"/>
</dbReference>
<dbReference type="PROSITE" id="PS51257">
    <property type="entry name" value="PROKAR_LIPOPROTEIN"/>
    <property type="match status" value="1"/>
</dbReference>
<evidence type="ECO:0000256" key="8">
    <source>
        <dbReference type="NCBIfam" id="TIGR02869"/>
    </source>
</evidence>
<keyword evidence="3" id="KW-0309">Germination</keyword>
<dbReference type="InterPro" id="IPR036366">
    <property type="entry name" value="PGBDSf"/>
</dbReference>
<reference evidence="11 12" key="1">
    <citation type="submission" date="2016-09" db="EMBL/GenBank/DDBJ databases">
        <title>Genomic analysis reveals versatility of anaerobic energy metabolism of Geosporobacter ferrireducens IRF9 of phylum Firmicutes.</title>
        <authorList>
            <person name="Kim S.-J."/>
        </authorList>
    </citation>
    <scope>NUCLEOTIDE SEQUENCE [LARGE SCALE GENOMIC DNA]</scope>
    <source>
        <strain evidence="11 12">IRF9</strain>
    </source>
</reference>